<reference evidence="3" key="1">
    <citation type="submission" date="2019-11" db="EMBL/GenBank/DDBJ databases">
        <authorList>
            <person name="Feng L."/>
        </authorList>
    </citation>
    <scope>NUCLEOTIDE SEQUENCE</scope>
    <source>
        <strain evidence="3">CTertiumLFYP3</strain>
    </source>
</reference>
<dbReference type="PANTHER" id="PTHR32432:SF3">
    <property type="entry name" value="ETHANOLAMINE UTILIZATION PROTEIN EUTJ"/>
    <property type="match status" value="1"/>
</dbReference>
<dbReference type="InterPro" id="IPR003494">
    <property type="entry name" value="SHS2_FtsA"/>
</dbReference>
<dbReference type="SUPFAM" id="SSF53067">
    <property type="entry name" value="Actin-like ATPase domain"/>
    <property type="match status" value="2"/>
</dbReference>
<organism evidence="3">
    <name type="scientific">Clostridium tertium</name>
    <dbReference type="NCBI Taxonomy" id="1559"/>
    <lineage>
        <taxon>Bacteria</taxon>
        <taxon>Bacillati</taxon>
        <taxon>Bacillota</taxon>
        <taxon>Clostridia</taxon>
        <taxon>Eubacteriales</taxon>
        <taxon>Clostridiaceae</taxon>
        <taxon>Clostridium</taxon>
    </lineage>
</organism>
<dbReference type="PANTHER" id="PTHR32432">
    <property type="entry name" value="CELL DIVISION PROTEIN FTSA-RELATED"/>
    <property type="match status" value="1"/>
</dbReference>
<dbReference type="GO" id="GO:0003723">
    <property type="term" value="F:RNA binding"/>
    <property type="evidence" value="ECO:0007669"/>
    <property type="project" value="UniProtKB-KW"/>
</dbReference>
<dbReference type="EMBL" id="CACRTO010000019">
    <property type="protein sequence ID" value="VYU26569.1"/>
    <property type="molecule type" value="Genomic_DNA"/>
</dbReference>
<dbReference type="Gene3D" id="3.30.420.40">
    <property type="match status" value="2"/>
</dbReference>
<dbReference type="PROSITE" id="PS50889">
    <property type="entry name" value="S4"/>
    <property type="match status" value="2"/>
</dbReference>
<dbReference type="InterPro" id="IPR043129">
    <property type="entry name" value="ATPase_NBD"/>
</dbReference>
<keyword evidence="1" id="KW-0694">RNA-binding</keyword>
<name>A0A6N3DHL7_9CLOT</name>
<gene>
    <name evidence="3" type="primary">ftsA_2</name>
    <name evidence="3" type="ORF">CTLFYP3_01907</name>
</gene>
<dbReference type="CDD" id="cd24004">
    <property type="entry name" value="ASKHA_NBD_PilM-like"/>
    <property type="match status" value="1"/>
</dbReference>
<dbReference type="RefSeq" id="WP_156626370.1">
    <property type="nucleotide sequence ID" value="NZ_CACRTO010000019.1"/>
</dbReference>
<dbReference type="SMART" id="SM00842">
    <property type="entry name" value="FtsA"/>
    <property type="match status" value="1"/>
</dbReference>
<dbReference type="Pfam" id="PF14450">
    <property type="entry name" value="FtsA"/>
    <property type="match status" value="1"/>
</dbReference>
<dbReference type="InterPro" id="IPR050696">
    <property type="entry name" value="FtsA/MreB"/>
</dbReference>
<evidence type="ECO:0000256" key="1">
    <source>
        <dbReference type="PROSITE-ProRule" id="PRU00182"/>
    </source>
</evidence>
<keyword evidence="3" id="KW-0132">Cell division</keyword>
<sequence length="655" mass="72842">MDNVNLNKIKFALDVGTRSLIGTVGIIEDNKFRIISEKYLEHEERAMIDGQIHDIDLVAKGVAKIVTEIEEELNIKLEDVAIAAAGRFLKTVNSEGVIELNPDEEISKENVKTLELVAVKSAENEINKTTEGKLYCVGYSVKNYYLNGFVISNLIGHKGEEVKAEVIATFLPRSVIDSLYTVMKKVGLKVNNITLEPIAAIEAVVPRKLRLLNIALVDIGAGTSDIAISSKDSISSYGMVPQAGDEITEVIAQECLVDFNTAEYIKRNLNLGENITYTDILGLENTISSENLLKVVRPIVRKIAEAISAKIIDLNAGKAPSALFLVGGGAHTPWMLDELSTALGMPIQRIAIKDRTAIEECISDNELGSAGVTVLGIALISIKQGKNDFIDVTLNGTPVTMLNSHNHKVMDVIIHAGINPNMILVKNGKNLRYKVNDVKRIAFGERGKNPIIKVNGKLEDLDKVIKSGDNIEIEYAIQGKDAHPKIIDQIKEFNTISLYIDEKIINLEPIILVNNEIETLEYYIKENDEVRIILPKTIGDIKKYILKNNMDIRKDGRILDDNYIVLEGDNLNTKGEENNYVEEVKESDTNEITVIFNGKKVTLKGQKEYIFVNIFNYVDFNLKEIKGTINLMLNGNRVGYTDKIKDGDNIEIYWT</sequence>
<dbReference type="AlphaFoldDB" id="A0A6N3DHL7"/>
<evidence type="ECO:0000313" key="3">
    <source>
        <dbReference type="EMBL" id="VYU26569.1"/>
    </source>
</evidence>
<keyword evidence="3" id="KW-0131">Cell cycle</keyword>
<accession>A0A6N3DHL7</accession>
<proteinExistence type="predicted"/>
<dbReference type="GO" id="GO:0051301">
    <property type="term" value="P:cell division"/>
    <property type="evidence" value="ECO:0007669"/>
    <property type="project" value="UniProtKB-KW"/>
</dbReference>
<protein>
    <submittedName>
        <fullName evidence="3">Cell division protein FtsA</fullName>
    </submittedName>
</protein>
<evidence type="ECO:0000259" key="2">
    <source>
        <dbReference type="SMART" id="SM00842"/>
    </source>
</evidence>
<feature type="domain" description="SHS2" evidence="2">
    <location>
        <begin position="10"/>
        <end position="204"/>
    </location>
</feature>